<dbReference type="HAMAP" id="MF_01469">
    <property type="entry name" value="RNase_M5"/>
    <property type="match status" value="1"/>
</dbReference>
<dbReference type="InterPro" id="IPR034141">
    <property type="entry name" value="TOPRIM_RNase_M5-like"/>
</dbReference>
<keyword evidence="3 11" id="KW-0698">rRNA processing</keyword>
<evidence type="ECO:0000256" key="6">
    <source>
        <dbReference type="ARBA" id="ARBA00022730"/>
    </source>
</evidence>
<accession>A0A2T4Z235</accession>
<dbReference type="Gene3D" id="3.40.1360.10">
    <property type="match status" value="1"/>
</dbReference>
<dbReference type="NCBIfam" id="TIGR00334">
    <property type="entry name" value="5S_RNA_mat_M5"/>
    <property type="match status" value="1"/>
</dbReference>
<organism evidence="14 15">
    <name type="scientific">Desmospora activa DSM 45169</name>
    <dbReference type="NCBI Taxonomy" id="1121389"/>
    <lineage>
        <taxon>Bacteria</taxon>
        <taxon>Bacillati</taxon>
        <taxon>Bacillota</taxon>
        <taxon>Bacilli</taxon>
        <taxon>Bacillales</taxon>
        <taxon>Thermoactinomycetaceae</taxon>
        <taxon>Desmospora</taxon>
    </lineage>
</organism>
<keyword evidence="5" id="KW-0479">Metal-binding</keyword>
<evidence type="ECO:0000313" key="15">
    <source>
        <dbReference type="Proteomes" id="UP000241639"/>
    </source>
</evidence>
<reference evidence="14 15" key="1">
    <citation type="submission" date="2018-04" db="EMBL/GenBank/DDBJ databases">
        <title>Genomic Encyclopedia of Archaeal and Bacterial Type Strains, Phase II (KMG-II): from individual species to whole genera.</title>
        <authorList>
            <person name="Goeker M."/>
        </authorList>
    </citation>
    <scope>NUCLEOTIDE SEQUENCE [LARGE SCALE GENOMIC DNA]</scope>
    <source>
        <strain evidence="14 15">DSM 45169</strain>
    </source>
</reference>
<keyword evidence="4 11" id="KW-0540">Nuclease</keyword>
<dbReference type="FunFam" id="3.40.1360.10:FF:000006">
    <property type="entry name" value="Ribonuclease M5"/>
    <property type="match status" value="1"/>
</dbReference>
<dbReference type="Pfam" id="PF13331">
    <property type="entry name" value="DUF4093"/>
    <property type="match status" value="1"/>
</dbReference>
<evidence type="ECO:0000259" key="13">
    <source>
        <dbReference type="PROSITE" id="PS50880"/>
    </source>
</evidence>
<evidence type="ECO:0000256" key="11">
    <source>
        <dbReference type="HAMAP-Rule" id="MF_01469"/>
    </source>
</evidence>
<keyword evidence="6 11" id="KW-0699">rRNA-binding</keyword>
<dbReference type="SUPFAM" id="SSF110455">
    <property type="entry name" value="Toprim domain"/>
    <property type="match status" value="1"/>
</dbReference>
<evidence type="ECO:0000256" key="4">
    <source>
        <dbReference type="ARBA" id="ARBA00022722"/>
    </source>
</evidence>
<dbReference type="GO" id="GO:0006364">
    <property type="term" value="P:rRNA processing"/>
    <property type="evidence" value="ECO:0007669"/>
    <property type="project" value="UniProtKB-UniRule"/>
</dbReference>
<dbReference type="InterPro" id="IPR006171">
    <property type="entry name" value="TOPRIM_dom"/>
</dbReference>
<proteinExistence type="inferred from homology"/>
<sequence>MTGKEWKSAKVGSIQEVIVVEGKKDTAAIRRAVEADTIETGGSAVGPAVIAAVRRAQRVRGVIVFTDPDAAGERIRRILSRAVPGIKHAFVPQEQAQGQRGIGVEHADPEVIRAALAVVRVGEEGTFVQGVTWEHYLEAGLSGGVGSRERRLALSRTLGIGYANSQQFFKRLHLLRITREEFETALKQVEGREADDRQLDHCANP</sequence>
<dbReference type="EC" id="3.1.26.8" evidence="11 12"/>
<dbReference type="GO" id="GO:0005737">
    <property type="term" value="C:cytoplasm"/>
    <property type="evidence" value="ECO:0007669"/>
    <property type="project" value="UniProtKB-SubCell"/>
</dbReference>
<comment type="function">
    <text evidence="11">Required for correct processing of both the 5' and 3' ends of 5S rRNA precursor. Cleaves both sides of a double-stranded region yielding mature 5S rRNA in one step.</text>
</comment>
<dbReference type="GO" id="GO:0043822">
    <property type="term" value="F:ribonuclease M5 activity"/>
    <property type="evidence" value="ECO:0007669"/>
    <property type="project" value="UniProtKB-UniRule"/>
</dbReference>
<dbReference type="EMBL" id="PZZP01000003">
    <property type="protein sequence ID" value="PTM54834.1"/>
    <property type="molecule type" value="Genomic_DNA"/>
</dbReference>
<dbReference type="InterPro" id="IPR004466">
    <property type="entry name" value="RNase_M5"/>
</dbReference>
<dbReference type="AlphaFoldDB" id="A0A2T4Z235"/>
<comment type="subcellular location">
    <subcellularLocation>
        <location evidence="11">Cytoplasm</location>
    </subcellularLocation>
</comment>
<dbReference type="PANTHER" id="PTHR39156:SF2">
    <property type="entry name" value="DNA PRIMASE (BACTERIAL TYPE) AND SMALL PRIMASE-LIKE PROTEINS"/>
    <property type="match status" value="1"/>
</dbReference>
<name>A0A2T4Z235_9BACL</name>
<keyword evidence="10 11" id="KW-0694">RNA-binding</keyword>
<keyword evidence="15" id="KW-1185">Reference proteome</keyword>
<comment type="caution">
    <text evidence="14">The sequence shown here is derived from an EMBL/GenBank/DDBJ whole genome shotgun (WGS) entry which is preliminary data.</text>
</comment>
<dbReference type="PANTHER" id="PTHR39156">
    <property type="entry name" value="RIBONUCLEASE M5"/>
    <property type="match status" value="1"/>
</dbReference>
<gene>
    <name evidence="11" type="primary">rnmV</name>
    <name evidence="14" type="ORF">C8J48_3488</name>
</gene>
<evidence type="ECO:0000256" key="8">
    <source>
        <dbReference type="ARBA" id="ARBA00022801"/>
    </source>
</evidence>
<comment type="similarity">
    <text evidence="11">Belongs to the ribonuclease M5 family.</text>
</comment>
<keyword evidence="7 11" id="KW-0255">Endonuclease</keyword>
<feature type="domain" description="Toprim" evidence="13">
    <location>
        <begin position="15"/>
        <end position="98"/>
    </location>
</feature>
<keyword evidence="1 11" id="KW-0963">Cytoplasm</keyword>
<evidence type="ECO:0000256" key="3">
    <source>
        <dbReference type="ARBA" id="ARBA00022552"/>
    </source>
</evidence>
<keyword evidence="8 11" id="KW-0378">Hydrolase</keyword>
<evidence type="ECO:0000313" key="14">
    <source>
        <dbReference type="EMBL" id="PTM54834.1"/>
    </source>
</evidence>
<evidence type="ECO:0000256" key="5">
    <source>
        <dbReference type="ARBA" id="ARBA00022723"/>
    </source>
</evidence>
<keyword evidence="2 11" id="KW-0690">Ribosome biogenesis</keyword>
<evidence type="ECO:0000256" key="10">
    <source>
        <dbReference type="ARBA" id="ARBA00022884"/>
    </source>
</evidence>
<protein>
    <recommendedName>
        <fullName evidence="11 12">Ribonuclease M5</fullName>
        <ecNumber evidence="11 12">3.1.26.8</ecNumber>
    </recommendedName>
    <alternativeName>
        <fullName evidence="11">RNase M5</fullName>
    </alternativeName>
    <alternativeName>
        <fullName evidence="11">Ribosomal RNA terminal maturase M5</fullName>
    </alternativeName>
</protein>
<dbReference type="GO" id="GO:0046872">
    <property type="term" value="F:metal ion binding"/>
    <property type="evidence" value="ECO:0007669"/>
    <property type="project" value="UniProtKB-KW"/>
</dbReference>
<evidence type="ECO:0000256" key="2">
    <source>
        <dbReference type="ARBA" id="ARBA00022517"/>
    </source>
</evidence>
<keyword evidence="9" id="KW-0460">Magnesium</keyword>
<dbReference type="SMART" id="SM00493">
    <property type="entry name" value="TOPRIM"/>
    <property type="match status" value="1"/>
</dbReference>
<dbReference type="InterPro" id="IPR025156">
    <property type="entry name" value="RNase_M5_C"/>
</dbReference>
<dbReference type="Proteomes" id="UP000241639">
    <property type="component" value="Unassembled WGS sequence"/>
</dbReference>
<evidence type="ECO:0000256" key="12">
    <source>
        <dbReference type="NCBIfam" id="TIGR00334"/>
    </source>
</evidence>
<evidence type="ECO:0000256" key="9">
    <source>
        <dbReference type="ARBA" id="ARBA00022842"/>
    </source>
</evidence>
<evidence type="ECO:0000256" key="7">
    <source>
        <dbReference type="ARBA" id="ARBA00022759"/>
    </source>
</evidence>
<dbReference type="GO" id="GO:0019843">
    <property type="term" value="F:rRNA binding"/>
    <property type="evidence" value="ECO:0007669"/>
    <property type="project" value="UniProtKB-KW"/>
</dbReference>
<dbReference type="Pfam" id="PF01751">
    <property type="entry name" value="Toprim"/>
    <property type="match status" value="1"/>
</dbReference>
<evidence type="ECO:0000256" key="1">
    <source>
        <dbReference type="ARBA" id="ARBA00022490"/>
    </source>
</evidence>
<comment type="catalytic activity">
    <reaction evidence="11">
        <text>Endonucleolytic cleavage of RNA, removing 21 and 42 nucleotides, respectively, from the 5'- and 3'-termini of a 5S-rRNA precursor.</text>
        <dbReference type="EC" id="3.1.26.8"/>
    </reaction>
</comment>
<dbReference type="CDD" id="cd01027">
    <property type="entry name" value="TOPRIM_RNase_M5_like"/>
    <property type="match status" value="1"/>
</dbReference>
<dbReference type="PROSITE" id="PS50880">
    <property type="entry name" value="TOPRIM"/>
    <property type="match status" value="1"/>
</dbReference>